<evidence type="ECO:0000313" key="3">
    <source>
        <dbReference type="Proteomes" id="UP000234331"/>
    </source>
</evidence>
<proteinExistence type="predicted"/>
<accession>A0A2I2KUJ3</accession>
<feature type="region of interest" description="Disordered" evidence="1">
    <location>
        <begin position="59"/>
        <end position="92"/>
    </location>
</feature>
<keyword evidence="3" id="KW-1185">Reference proteome</keyword>
<reference evidence="2 3" key="1">
    <citation type="submission" date="2017-06" db="EMBL/GenBank/DDBJ databases">
        <authorList>
            <person name="Kim H.J."/>
            <person name="Triplett B.A."/>
        </authorList>
    </citation>
    <scope>NUCLEOTIDE SEQUENCE [LARGE SCALE GENOMIC DNA]</scope>
    <source>
        <strain evidence="2">FRACA_ARgP5</strain>
    </source>
</reference>
<sequence length="202" mass="22473">MRVGVDPHGALSPRHRTYETRRADLKEDLSGYLTDRSWSGERRGASSCSTRCTATRRGFGRRLRVTPGDGGHDRGRLDRSRPSPEPCLRGGTARGAGICRQQVRRCRGAGAEGPARRERIFAAPGERWFAEDRPIRRVHADASMFVGGLRACCYSPCTPWRRVRGNSFNTLVSHPELPVAGRHTLPQVPRGRVAHRIVVTID</sequence>
<evidence type="ECO:0000256" key="1">
    <source>
        <dbReference type="SAM" id="MobiDB-lite"/>
    </source>
</evidence>
<organism evidence="2 3">
    <name type="scientific">Frankia canadensis</name>
    <dbReference type="NCBI Taxonomy" id="1836972"/>
    <lineage>
        <taxon>Bacteria</taxon>
        <taxon>Bacillati</taxon>
        <taxon>Actinomycetota</taxon>
        <taxon>Actinomycetes</taxon>
        <taxon>Frankiales</taxon>
        <taxon>Frankiaceae</taxon>
        <taxon>Frankia</taxon>
    </lineage>
</organism>
<evidence type="ECO:0000313" key="2">
    <source>
        <dbReference type="EMBL" id="SNQ49330.1"/>
    </source>
</evidence>
<dbReference type="Proteomes" id="UP000234331">
    <property type="component" value="Unassembled WGS sequence"/>
</dbReference>
<feature type="compositionally biased region" description="Basic and acidic residues" evidence="1">
    <location>
        <begin position="70"/>
        <end position="82"/>
    </location>
</feature>
<name>A0A2I2KUJ3_9ACTN</name>
<gene>
    <name evidence="2" type="ORF">FRACA_320029</name>
</gene>
<protein>
    <submittedName>
        <fullName evidence="2">Uncharacterized protein</fullName>
    </submittedName>
</protein>
<dbReference type="AlphaFoldDB" id="A0A2I2KUJ3"/>
<dbReference type="EMBL" id="FZMO01000246">
    <property type="protein sequence ID" value="SNQ49330.1"/>
    <property type="molecule type" value="Genomic_DNA"/>
</dbReference>